<dbReference type="AlphaFoldDB" id="A0A7X9FSZ6"/>
<keyword evidence="6" id="KW-0645">Protease</keyword>
<dbReference type="NCBIfam" id="TIGR00390">
    <property type="entry name" value="hslU"/>
    <property type="match status" value="1"/>
</dbReference>
<dbReference type="Gene3D" id="3.40.50.300">
    <property type="entry name" value="P-loop containing nucleotide triphosphate hydrolases"/>
    <property type="match status" value="1"/>
</dbReference>
<dbReference type="SMART" id="SM01086">
    <property type="entry name" value="ClpB_D2-small"/>
    <property type="match status" value="1"/>
</dbReference>
<evidence type="ECO:0000256" key="4">
    <source>
        <dbReference type="ARBA" id="ARBA00023186"/>
    </source>
</evidence>
<dbReference type="EMBL" id="JAAZON010000506">
    <property type="protein sequence ID" value="NMC63694.1"/>
    <property type="molecule type" value="Genomic_DNA"/>
</dbReference>
<dbReference type="GO" id="GO:0005524">
    <property type="term" value="F:ATP binding"/>
    <property type="evidence" value="ECO:0007669"/>
    <property type="project" value="UniProtKB-KW"/>
</dbReference>
<feature type="domain" description="Clp ATPase C-terminal" evidence="5">
    <location>
        <begin position="495"/>
        <end position="589"/>
    </location>
</feature>
<comment type="caution">
    <text evidence="6">The sequence shown here is derived from an EMBL/GenBank/DDBJ whole genome shotgun (WGS) entry which is preliminary data.</text>
</comment>
<keyword evidence="4" id="KW-0143">Chaperone</keyword>
<dbReference type="Gene3D" id="1.10.8.10">
    <property type="entry name" value="DNA helicase RuvA subunit, C-terminal domain"/>
    <property type="match status" value="1"/>
</dbReference>
<dbReference type="Gene3D" id="1.10.8.60">
    <property type="match status" value="1"/>
</dbReference>
<evidence type="ECO:0000313" key="7">
    <source>
        <dbReference type="Proteomes" id="UP000524246"/>
    </source>
</evidence>
<sequence length="603" mass="68684">MSNSTAKKVFSPLITNTNTLKLYFGQTTTQDKDTNNWSSPEKSTDLIDFESVFRFTYGKFVDPFASARVESFFTDLRDPNDTFYANPVTFTESFGVARAFIKEEHKEWVSRIGFGIREHVDRNVIDPVTFDRSTKTSTDGGIEFVNDYKSPLAGNRLTVSSKLIIFQALANSKADDLKGKPGEDYWKAPDVNWENIFTANITKYLIVSFYTQLLYDKQISRGGRFKQTLGLGVAYNIVKDEERQRVTEKAKEVAEERLLDLLIPGSALEDQSEVSLNRDSNYIVSDVLYQDREGVGHEIPKEDEKEQASLKSTREKFRKLLREGKLEKRIVDIEMVKPMHAHMQILGPQGFGEIEGQIKEMFQNMLPKQKELRKMTVEDARKVLIQEAQEGLIEFEQVSQLAIRRAEQTGVVFLDEVDKICGSEAPGRGPDVSREGVQRDLLPVVEGSTVSTKYGPVRTDHILFIASGAFHHSKPSDLMPEFQGRFPIRVELKSLTPADFERILTEPKNALVKQYQELLKTEGVEVIFKDDAIAEIARLTAEVNSRTENIGARRLHTLLEKLLEEISYSAHMRKGERVEIDKQYVETRLANIVEDVDLSRFIL</sequence>
<dbReference type="InterPro" id="IPR019489">
    <property type="entry name" value="Clp_ATPase_C"/>
</dbReference>
<dbReference type="FunFam" id="3.40.50.300:FF:000213">
    <property type="entry name" value="ATP-dependent protease ATPase subunit HslU"/>
    <property type="match status" value="1"/>
</dbReference>
<keyword evidence="1" id="KW-0963">Cytoplasm</keyword>
<dbReference type="InterPro" id="IPR004491">
    <property type="entry name" value="HslU"/>
</dbReference>
<accession>A0A7X9FSZ6</accession>
<dbReference type="InterPro" id="IPR050052">
    <property type="entry name" value="ATP-dep_Clp_protease_ClpX"/>
</dbReference>
<dbReference type="PANTHER" id="PTHR48102">
    <property type="entry name" value="ATP-DEPENDENT CLP PROTEASE ATP-BINDING SUBUNIT CLPX-LIKE, MITOCHONDRIAL-RELATED"/>
    <property type="match status" value="1"/>
</dbReference>
<keyword evidence="2" id="KW-0547">Nucleotide-binding</keyword>
<dbReference type="NCBIfam" id="NF003544">
    <property type="entry name" value="PRK05201.1"/>
    <property type="match status" value="1"/>
</dbReference>
<organism evidence="6 7">
    <name type="scientific">SAR324 cluster bacterium</name>
    <dbReference type="NCBI Taxonomy" id="2024889"/>
    <lineage>
        <taxon>Bacteria</taxon>
        <taxon>Deltaproteobacteria</taxon>
        <taxon>SAR324 cluster</taxon>
    </lineage>
</organism>
<evidence type="ECO:0000256" key="2">
    <source>
        <dbReference type="ARBA" id="ARBA00022741"/>
    </source>
</evidence>
<dbReference type="GO" id="GO:0051603">
    <property type="term" value="P:proteolysis involved in protein catabolic process"/>
    <property type="evidence" value="ECO:0007669"/>
    <property type="project" value="TreeGrafter"/>
</dbReference>
<keyword evidence="6" id="KW-0378">Hydrolase</keyword>
<dbReference type="GO" id="GO:0009376">
    <property type="term" value="C:HslUV protease complex"/>
    <property type="evidence" value="ECO:0007669"/>
    <property type="project" value="InterPro"/>
</dbReference>
<evidence type="ECO:0000256" key="1">
    <source>
        <dbReference type="ARBA" id="ARBA00022490"/>
    </source>
</evidence>
<gene>
    <name evidence="6" type="primary">hslU</name>
    <name evidence="6" type="ORF">GYA55_11080</name>
</gene>
<dbReference type="Proteomes" id="UP000524246">
    <property type="component" value="Unassembled WGS sequence"/>
</dbReference>
<dbReference type="InterPro" id="IPR003959">
    <property type="entry name" value="ATPase_AAA_core"/>
</dbReference>
<keyword evidence="3" id="KW-0067">ATP-binding</keyword>
<name>A0A7X9FSZ6_9DELT</name>
<dbReference type="InterPro" id="IPR027417">
    <property type="entry name" value="P-loop_NTPase"/>
</dbReference>
<dbReference type="SUPFAM" id="SSF52540">
    <property type="entry name" value="P-loop containing nucleoside triphosphate hydrolases"/>
    <property type="match status" value="1"/>
</dbReference>
<proteinExistence type="predicted"/>
<dbReference type="PANTHER" id="PTHR48102:SF3">
    <property type="entry name" value="ATP-DEPENDENT PROTEASE ATPASE SUBUNIT HSLU"/>
    <property type="match status" value="1"/>
</dbReference>
<protein>
    <submittedName>
        <fullName evidence="6">ATP-dependent protease ATPase subunit HslU</fullName>
    </submittedName>
</protein>
<evidence type="ECO:0000256" key="3">
    <source>
        <dbReference type="ARBA" id="ARBA00022840"/>
    </source>
</evidence>
<evidence type="ECO:0000259" key="5">
    <source>
        <dbReference type="SMART" id="SM01086"/>
    </source>
</evidence>
<dbReference type="GO" id="GO:0016887">
    <property type="term" value="F:ATP hydrolysis activity"/>
    <property type="evidence" value="ECO:0007669"/>
    <property type="project" value="InterPro"/>
</dbReference>
<reference evidence="6 7" key="1">
    <citation type="journal article" date="2020" name="Biotechnol. Biofuels">
        <title>New insights from the biogas microbiome by comprehensive genome-resolved metagenomics of nearly 1600 species originating from multiple anaerobic digesters.</title>
        <authorList>
            <person name="Campanaro S."/>
            <person name="Treu L."/>
            <person name="Rodriguez-R L.M."/>
            <person name="Kovalovszki A."/>
            <person name="Ziels R.M."/>
            <person name="Maus I."/>
            <person name="Zhu X."/>
            <person name="Kougias P.G."/>
            <person name="Basile A."/>
            <person name="Luo G."/>
            <person name="Schluter A."/>
            <person name="Konstantinidis K.T."/>
            <person name="Angelidaki I."/>
        </authorList>
    </citation>
    <scope>NUCLEOTIDE SEQUENCE [LARGE SCALE GENOMIC DNA]</scope>
    <source>
        <strain evidence="6">AS27yjCOA_65</strain>
    </source>
</reference>
<evidence type="ECO:0000313" key="6">
    <source>
        <dbReference type="EMBL" id="NMC63694.1"/>
    </source>
</evidence>
<dbReference type="Pfam" id="PF07724">
    <property type="entry name" value="AAA_2"/>
    <property type="match status" value="1"/>
</dbReference>
<dbReference type="GO" id="GO:0008233">
    <property type="term" value="F:peptidase activity"/>
    <property type="evidence" value="ECO:0007669"/>
    <property type="project" value="UniProtKB-KW"/>
</dbReference>